<evidence type="ECO:0000256" key="1">
    <source>
        <dbReference type="ARBA" id="ARBA00022786"/>
    </source>
</evidence>
<keyword evidence="1" id="KW-0833">Ubl conjugation pathway</keyword>
<sequence>LRIFSRKSREKSLATRKKNATAVGFSMEIPNLIMEMESSSSKVQEDTDQKIDPDLSVKHDDDAHEAMKTEEKQNATRASALDTILKSLWKISVFRKELASIFTEDELVSELRDFILNNLPLTHPMESNGVYDFLVTILDLIPRWNTGYDDEKSLKTMFELYETPKKMCNRCKLDTEYPPELAYGLILIANSLREFKANSFLSFCNHYAFEDLTFESILKVIRTTLMLPCDKEGCGKRNYVERVINTLPSVFTIALEWENNETEEEISATTSVLASEFDISEIYKYEGDSVFTKYRLVSMVCLCGDQYDCMAYENNRWIRYFALNKEVIGDWNSVLSSFLKLKIRPEILFFQNVSSYDCILAYVFVFLVCSQFHQLQWPGR</sequence>
<feature type="domain" description="Peptidase C19 ubiquitin carboxyl-terminal hydrolase" evidence="5">
    <location>
        <begin position="61"/>
        <end position="320"/>
    </location>
</feature>
<keyword evidence="4" id="KW-1133">Transmembrane helix</keyword>
<dbReference type="PANTHER" id="PTHR22975:SF9">
    <property type="entry name" value="ECHINUS SPLICE FORM 3"/>
    <property type="match status" value="1"/>
</dbReference>
<keyword evidence="2" id="KW-0378">Hydrolase</keyword>
<reference evidence="6 7" key="1">
    <citation type="submission" date="2021-07" db="EMBL/GenBank/DDBJ databases">
        <authorList>
            <consortium name="Genoscope - CEA"/>
            <person name="William W."/>
        </authorList>
    </citation>
    <scope>NUCLEOTIDE SEQUENCE [LARGE SCALE GENOMIC DNA]</scope>
</reference>
<dbReference type="Pfam" id="PF00443">
    <property type="entry name" value="UCH"/>
    <property type="match status" value="1"/>
</dbReference>
<name>A0A8D9H5L2_BRACM</name>
<feature type="region of interest" description="Disordered" evidence="3">
    <location>
        <begin position="37"/>
        <end position="71"/>
    </location>
</feature>
<dbReference type="Proteomes" id="UP000694005">
    <property type="component" value="Chromosome A02"/>
</dbReference>
<evidence type="ECO:0000256" key="4">
    <source>
        <dbReference type="SAM" id="Phobius"/>
    </source>
</evidence>
<gene>
    <name evidence="6" type="ORF">BRAPAZ1V2_A02P17990.2</name>
</gene>
<keyword evidence="4" id="KW-0812">Transmembrane</keyword>
<evidence type="ECO:0000313" key="6">
    <source>
        <dbReference type="EMBL" id="CAG7892847.1"/>
    </source>
</evidence>
<dbReference type="InterPro" id="IPR052398">
    <property type="entry name" value="Ubiquitin_hydrolase_53/54"/>
</dbReference>
<evidence type="ECO:0000259" key="5">
    <source>
        <dbReference type="Pfam" id="PF00443"/>
    </source>
</evidence>
<dbReference type="Gene3D" id="3.90.70.10">
    <property type="entry name" value="Cysteine proteinases"/>
    <property type="match status" value="1"/>
</dbReference>
<evidence type="ECO:0000256" key="2">
    <source>
        <dbReference type="ARBA" id="ARBA00022801"/>
    </source>
</evidence>
<accession>A0A8D9H5L2</accession>
<dbReference type="InterPro" id="IPR001394">
    <property type="entry name" value="Peptidase_C19_UCH"/>
</dbReference>
<feature type="compositionally biased region" description="Basic and acidic residues" evidence="3">
    <location>
        <begin position="43"/>
        <end position="71"/>
    </location>
</feature>
<dbReference type="PANTHER" id="PTHR22975">
    <property type="entry name" value="UBIQUITIN SPECIFIC PROTEINASE"/>
    <property type="match status" value="1"/>
</dbReference>
<feature type="transmembrane region" description="Helical" evidence="4">
    <location>
        <begin position="347"/>
        <end position="373"/>
    </location>
</feature>
<evidence type="ECO:0000313" key="7">
    <source>
        <dbReference type="Proteomes" id="UP000694005"/>
    </source>
</evidence>
<dbReference type="AlphaFoldDB" id="A0A8D9H5L2"/>
<dbReference type="GO" id="GO:0016579">
    <property type="term" value="P:protein deubiquitination"/>
    <property type="evidence" value="ECO:0007669"/>
    <property type="project" value="InterPro"/>
</dbReference>
<dbReference type="Gramene" id="A02p17990.2_BraZ1">
    <property type="protein sequence ID" value="A02p17990.2_BraZ1.CDS"/>
    <property type="gene ID" value="A02g17990.2_BraZ1"/>
</dbReference>
<feature type="non-terminal residue" evidence="6">
    <location>
        <position position="1"/>
    </location>
</feature>
<evidence type="ECO:0000256" key="3">
    <source>
        <dbReference type="SAM" id="MobiDB-lite"/>
    </source>
</evidence>
<dbReference type="EMBL" id="LS974618">
    <property type="protein sequence ID" value="CAG7892847.1"/>
    <property type="molecule type" value="Genomic_DNA"/>
</dbReference>
<keyword evidence="4" id="KW-0472">Membrane</keyword>
<dbReference type="GO" id="GO:0004843">
    <property type="term" value="F:cysteine-type deubiquitinase activity"/>
    <property type="evidence" value="ECO:0007669"/>
    <property type="project" value="InterPro"/>
</dbReference>
<proteinExistence type="predicted"/>
<organism evidence="6 7">
    <name type="scientific">Brassica campestris</name>
    <name type="common">Field mustard</name>
    <dbReference type="NCBI Taxonomy" id="3711"/>
    <lineage>
        <taxon>Eukaryota</taxon>
        <taxon>Viridiplantae</taxon>
        <taxon>Streptophyta</taxon>
        <taxon>Embryophyta</taxon>
        <taxon>Tracheophyta</taxon>
        <taxon>Spermatophyta</taxon>
        <taxon>Magnoliopsida</taxon>
        <taxon>eudicotyledons</taxon>
        <taxon>Gunneridae</taxon>
        <taxon>Pentapetalae</taxon>
        <taxon>rosids</taxon>
        <taxon>malvids</taxon>
        <taxon>Brassicales</taxon>
        <taxon>Brassicaceae</taxon>
        <taxon>Brassiceae</taxon>
        <taxon>Brassica</taxon>
    </lineage>
</organism>
<protein>
    <recommendedName>
        <fullName evidence="5">Peptidase C19 ubiquitin carboxyl-terminal hydrolase domain-containing protein</fullName>
    </recommendedName>
</protein>